<reference evidence="2 3" key="1">
    <citation type="submission" date="2019-10" db="EMBL/GenBank/DDBJ databases">
        <authorList>
            <person name="Palmer J.M."/>
        </authorList>
    </citation>
    <scope>NUCLEOTIDE SEQUENCE [LARGE SCALE GENOMIC DNA]</scope>
    <source>
        <strain evidence="2 3">TWF730</strain>
    </source>
</reference>
<dbReference type="Proteomes" id="UP001373714">
    <property type="component" value="Unassembled WGS sequence"/>
</dbReference>
<sequence length="212" mass="24424">MSLHMVWGWHNDSIYSATEFTTTVSIPATAPITLENGGVKNYACHSKYETDLNYDERCMTYIPELCRAHPVWDEVLLNEHANYIWLKQKTKSKRRMRNADGIETVTSSVWSPDYLYIFEFFKDENCTDPSIDALGGPVKFLMDPGSFSNPNIVRVATYLLDAKLPVMGYWKGSRRHKLETPEMEEFEHKHHSGDQPTCEDPAHCTPAPRYIK</sequence>
<keyword evidence="3" id="KW-1185">Reference proteome</keyword>
<organism evidence="2 3">
    <name type="scientific">Orbilia blumenaviensis</name>
    <dbReference type="NCBI Taxonomy" id="1796055"/>
    <lineage>
        <taxon>Eukaryota</taxon>
        <taxon>Fungi</taxon>
        <taxon>Dikarya</taxon>
        <taxon>Ascomycota</taxon>
        <taxon>Pezizomycotina</taxon>
        <taxon>Orbiliomycetes</taxon>
        <taxon>Orbiliales</taxon>
        <taxon>Orbiliaceae</taxon>
        <taxon>Orbilia</taxon>
    </lineage>
</organism>
<dbReference type="EMBL" id="JAVHNS010000006">
    <property type="protein sequence ID" value="KAK6352344.1"/>
    <property type="molecule type" value="Genomic_DNA"/>
</dbReference>
<proteinExistence type="predicted"/>
<accession>A0AAV9V0S4</accession>
<evidence type="ECO:0000313" key="2">
    <source>
        <dbReference type="EMBL" id="KAK6352344.1"/>
    </source>
</evidence>
<evidence type="ECO:0000256" key="1">
    <source>
        <dbReference type="SAM" id="MobiDB-lite"/>
    </source>
</evidence>
<protein>
    <submittedName>
        <fullName evidence="2">Uncharacterized protein</fullName>
    </submittedName>
</protein>
<feature type="region of interest" description="Disordered" evidence="1">
    <location>
        <begin position="183"/>
        <end position="212"/>
    </location>
</feature>
<dbReference type="AlphaFoldDB" id="A0AAV9V0S4"/>
<comment type="caution">
    <text evidence="2">The sequence shown here is derived from an EMBL/GenBank/DDBJ whole genome shotgun (WGS) entry which is preliminary data.</text>
</comment>
<evidence type="ECO:0000313" key="3">
    <source>
        <dbReference type="Proteomes" id="UP001373714"/>
    </source>
</evidence>
<name>A0AAV9V0S4_9PEZI</name>
<gene>
    <name evidence="2" type="ORF">TWF730_009174</name>
</gene>